<reference evidence="1 2" key="1">
    <citation type="submission" date="2015-11" db="EMBL/GenBank/DDBJ databases">
        <title>Expanding the genomic diversity of Burkholderia species for the development of highly accurate diagnostics.</title>
        <authorList>
            <person name="Sahl J."/>
            <person name="Keim P."/>
            <person name="Wagner D."/>
        </authorList>
    </citation>
    <scope>NUCLEOTIDE SEQUENCE [LARGE SCALE GENOMIC DNA]</scope>
    <source>
        <strain evidence="1 2">MSMB1301WGS</strain>
    </source>
</reference>
<dbReference type="EMBL" id="LPEQ01000024">
    <property type="protein sequence ID" value="KVV55669.1"/>
    <property type="molecule type" value="Genomic_DNA"/>
</dbReference>
<name>A0A105VXC8_9BURK</name>
<sequence>MLLLSVAASAQHVTLTGKTTSKITAHVARPANLIVTDEKGGWFDHGLEMQQLGGWDTPYEVQARLKVVSTSGIFRVRLDSPLTIRHQSNPALAFRRPMVKLGAEFGELKLLAIERSAEFRNPAPPVAGADSVGYYVLDVSAYPPTGDFKSTAGAYSGMLSMTFEPVVRAP</sequence>
<protein>
    <submittedName>
        <fullName evidence="1">Uncharacterized protein</fullName>
    </submittedName>
</protein>
<dbReference type="AlphaFoldDB" id="A0A105VXC8"/>
<evidence type="ECO:0000313" key="2">
    <source>
        <dbReference type="Proteomes" id="UP000062317"/>
    </source>
</evidence>
<accession>A0A105VXC8</accession>
<proteinExistence type="predicted"/>
<dbReference type="Proteomes" id="UP000062317">
    <property type="component" value="Unassembled WGS sequence"/>
</dbReference>
<evidence type="ECO:0000313" key="1">
    <source>
        <dbReference type="EMBL" id="KVV55669.1"/>
    </source>
</evidence>
<organism evidence="1 2">
    <name type="scientific">Burkholderia territorii</name>
    <dbReference type="NCBI Taxonomy" id="1503055"/>
    <lineage>
        <taxon>Bacteria</taxon>
        <taxon>Pseudomonadati</taxon>
        <taxon>Pseudomonadota</taxon>
        <taxon>Betaproteobacteria</taxon>
        <taxon>Burkholderiales</taxon>
        <taxon>Burkholderiaceae</taxon>
        <taxon>Burkholderia</taxon>
        <taxon>Burkholderia cepacia complex</taxon>
    </lineage>
</organism>
<comment type="caution">
    <text evidence="1">The sequence shown here is derived from an EMBL/GenBank/DDBJ whole genome shotgun (WGS) entry which is preliminary data.</text>
</comment>
<gene>
    <name evidence="1" type="ORF">WT27_25510</name>
</gene>
<keyword evidence="2" id="KW-1185">Reference proteome</keyword>